<dbReference type="Proteomes" id="UP000675881">
    <property type="component" value="Chromosome 5"/>
</dbReference>
<dbReference type="InterPro" id="IPR050140">
    <property type="entry name" value="SRY-related_HMG-box_TF-like"/>
</dbReference>
<dbReference type="GO" id="GO:0001228">
    <property type="term" value="F:DNA-binding transcription activator activity, RNA polymerase II-specific"/>
    <property type="evidence" value="ECO:0007669"/>
    <property type="project" value="TreeGrafter"/>
</dbReference>
<keyword evidence="1" id="KW-0238">DNA-binding</keyword>
<proteinExistence type="predicted"/>
<accession>A0A7R8CXJ7</accession>
<evidence type="ECO:0000256" key="1">
    <source>
        <dbReference type="ARBA" id="ARBA00023125"/>
    </source>
</evidence>
<dbReference type="SUPFAM" id="SSF47095">
    <property type="entry name" value="HMG-box"/>
    <property type="match status" value="1"/>
</dbReference>
<dbReference type="GO" id="GO:0005634">
    <property type="term" value="C:nucleus"/>
    <property type="evidence" value="ECO:0007669"/>
    <property type="project" value="UniProtKB-UniRule"/>
</dbReference>
<dbReference type="Gene3D" id="1.10.30.10">
    <property type="entry name" value="High mobility group box domain"/>
    <property type="match status" value="1"/>
</dbReference>
<reference evidence="3" key="1">
    <citation type="submission" date="2021-02" db="EMBL/GenBank/DDBJ databases">
        <authorList>
            <person name="Bekaert M."/>
        </authorList>
    </citation>
    <scope>NUCLEOTIDE SEQUENCE</scope>
    <source>
        <strain evidence="3">IoA-00</strain>
    </source>
</reference>
<dbReference type="PANTHER" id="PTHR10270">
    <property type="entry name" value="SOX TRANSCRIPTION FACTOR"/>
    <property type="match status" value="1"/>
</dbReference>
<dbReference type="GO" id="GO:0030182">
    <property type="term" value="P:neuron differentiation"/>
    <property type="evidence" value="ECO:0007669"/>
    <property type="project" value="TreeGrafter"/>
</dbReference>
<evidence type="ECO:0000313" key="4">
    <source>
        <dbReference type="Proteomes" id="UP000675881"/>
    </source>
</evidence>
<dbReference type="OrthoDB" id="6247875at2759"/>
<evidence type="ECO:0000313" key="3">
    <source>
        <dbReference type="EMBL" id="CAF2960904.1"/>
    </source>
</evidence>
<dbReference type="InterPro" id="IPR009071">
    <property type="entry name" value="HMG_box_dom"/>
</dbReference>
<evidence type="ECO:0000256" key="2">
    <source>
        <dbReference type="SAM" id="MobiDB-lite"/>
    </source>
</evidence>
<dbReference type="GO" id="GO:0007420">
    <property type="term" value="P:brain development"/>
    <property type="evidence" value="ECO:0007669"/>
    <property type="project" value="TreeGrafter"/>
</dbReference>
<dbReference type="EMBL" id="HG994584">
    <property type="protein sequence ID" value="CAF2960904.1"/>
    <property type="molecule type" value="Genomic_DNA"/>
</dbReference>
<dbReference type="GO" id="GO:0000978">
    <property type="term" value="F:RNA polymerase II cis-regulatory region sequence-specific DNA binding"/>
    <property type="evidence" value="ECO:0007669"/>
    <property type="project" value="TreeGrafter"/>
</dbReference>
<organism evidence="3 4">
    <name type="scientific">Lepeophtheirus salmonis</name>
    <name type="common">Salmon louse</name>
    <name type="synonym">Caligus salmonis</name>
    <dbReference type="NCBI Taxonomy" id="72036"/>
    <lineage>
        <taxon>Eukaryota</taxon>
        <taxon>Metazoa</taxon>
        <taxon>Ecdysozoa</taxon>
        <taxon>Arthropoda</taxon>
        <taxon>Crustacea</taxon>
        <taxon>Multicrustacea</taxon>
        <taxon>Hexanauplia</taxon>
        <taxon>Copepoda</taxon>
        <taxon>Siphonostomatoida</taxon>
        <taxon>Caligidae</taxon>
        <taxon>Lepeophtheirus</taxon>
    </lineage>
</organism>
<dbReference type="PROSITE" id="PS50118">
    <property type="entry name" value="HMG_BOX_2"/>
    <property type="match status" value="1"/>
</dbReference>
<sequence length="165" mass="19173">MKKYNFKELPIRQILMLETLEQTSTRNELAQKIQGVGFDSHFGSLIRYIWIYRVPKTPYSDATQTKKHPPNHIKRPMNAFMVWSQLERRKIIEVTPEKHNAEISKELGRQYPNYKYRPRKKSLKDSGSLSPGSPDSDSFIGISGSSKEKQSLQKTKKVPYSKEIS</sequence>
<dbReference type="PANTHER" id="PTHR10270:SF323">
    <property type="entry name" value="TRANSCRIPTION FACTOR SOX-14-RELATED"/>
    <property type="match status" value="1"/>
</dbReference>
<dbReference type="Pfam" id="PF00505">
    <property type="entry name" value="HMG_box"/>
    <property type="match status" value="1"/>
</dbReference>
<feature type="region of interest" description="Disordered" evidence="2">
    <location>
        <begin position="114"/>
        <end position="165"/>
    </location>
</feature>
<dbReference type="SMART" id="SM00398">
    <property type="entry name" value="HMG"/>
    <property type="match status" value="1"/>
</dbReference>
<feature type="compositionally biased region" description="Low complexity" evidence="2">
    <location>
        <begin position="125"/>
        <end position="145"/>
    </location>
</feature>
<dbReference type="AlphaFoldDB" id="A0A7R8CXJ7"/>
<protein>
    <submittedName>
        <fullName evidence="3">SOX4</fullName>
    </submittedName>
</protein>
<gene>
    <name evidence="3" type="ORF">LSAA_10067</name>
</gene>
<dbReference type="GO" id="GO:0000122">
    <property type="term" value="P:negative regulation of transcription by RNA polymerase II"/>
    <property type="evidence" value="ECO:0007669"/>
    <property type="project" value="TreeGrafter"/>
</dbReference>
<keyword evidence="4" id="KW-1185">Reference proteome</keyword>
<name>A0A7R8CXJ7_LEPSM</name>
<dbReference type="InterPro" id="IPR036910">
    <property type="entry name" value="HMG_box_dom_sf"/>
</dbReference>